<protein>
    <submittedName>
        <fullName evidence="6">Protein FAM81B</fullName>
    </submittedName>
</protein>
<evidence type="ECO:0000313" key="5">
    <source>
        <dbReference type="Proteomes" id="UP000504632"/>
    </source>
</evidence>
<dbReference type="CTD" id="153643"/>
<dbReference type="AlphaFoldDB" id="A0A6J2UKF0"/>
<feature type="coiled-coil region" evidence="3">
    <location>
        <begin position="260"/>
        <end position="287"/>
    </location>
</feature>
<dbReference type="Proteomes" id="UP000504632">
    <property type="component" value="Chromosome 1"/>
</dbReference>
<dbReference type="GeneID" id="115804301"/>
<keyword evidence="5" id="KW-1185">Reference proteome</keyword>
<feature type="region of interest" description="Disordered" evidence="4">
    <location>
        <begin position="224"/>
        <end position="247"/>
    </location>
</feature>
<sequence>MWDAFVRLRLRLFAFVRSHSFRRSGHLESRLGGQERLMTVLLEQAFRIKEDVVSSLRSAQGSVLMETSARKLLENHVLTITHIVKQLSKDIKVLEAQIVQRDSVTAGTSLAVHSLDHKNLAGIGDLRGRVARCDASIVKLSADVATGGQDILRLKQEVSELRTGLEMRLRSMEVKLTDALKKLETSQSDQLQSHSNAITELQKEIQQLESKTFSSLREMREETSRLREWTNQQLQSSAQRHTHTSQQLETLLKDKMVESEGNLKEQVRFLASQMERMEKQAEKEQMSDRLRCSETKLKSRISALEKSHSDQLDQIRREYQTGFQAIHDAIESLRRIGDCKARLEKGELQKDIRQMRRKIVQMQEI</sequence>
<comment type="similarity">
    <text evidence="2">Belongs to the FAM81 family.</text>
</comment>
<dbReference type="RefSeq" id="XP_030620533.1">
    <property type="nucleotide sequence ID" value="XM_030764673.1"/>
</dbReference>
<dbReference type="InParanoid" id="A0A6J2UKF0"/>
<reference evidence="6" key="1">
    <citation type="submission" date="2025-08" db="UniProtKB">
        <authorList>
            <consortium name="RefSeq"/>
        </authorList>
    </citation>
    <scope>IDENTIFICATION</scope>
</reference>
<dbReference type="InterPro" id="IPR029619">
    <property type="entry name" value="FAM81"/>
</dbReference>
<organism evidence="5 6">
    <name type="scientific">Chanos chanos</name>
    <name type="common">Milkfish</name>
    <name type="synonym">Mugil chanos</name>
    <dbReference type="NCBI Taxonomy" id="29144"/>
    <lineage>
        <taxon>Eukaryota</taxon>
        <taxon>Metazoa</taxon>
        <taxon>Chordata</taxon>
        <taxon>Craniata</taxon>
        <taxon>Vertebrata</taxon>
        <taxon>Euteleostomi</taxon>
        <taxon>Actinopterygii</taxon>
        <taxon>Neopterygii</taxon>
        <taxon>Teleostei</taxon>
        <taxon>Ostariophysi</taxon>
        <taxon>Gonorynchiformes</taxon>
        <taxon>Chanidae</taxon>
        <taxon>Chanos</taxon>
    </lineage>
</organism>
<dbReference type="OrthoDB" id="10014002at2759"/>
<evidence type="ECO:0000256" key="1">
    <source>
        <dbReference type="ARBA" id="ARBA00023054"/>
    </source>
</evidence>
<feature type="compositionally biased region" description="Polar residues" evidence="4">
    <location>
        <begin position="229"/>
        <end position="247"/>
    </location>
</feature>
<accession>A0A6J2UKF0</accession>
<evidence type="ECO:0000256" key="2">
    <source>
        <dbReference type="ARBA" id="ARBA00046344"/>
    </source>
</evidence>
<evidence type="ECO:0000256" key="4">
    <source>
        <dbReference type="SAM" id="MobiDB-lite"/>
    </source>
</evidence>
<proteinExistence type="inferred from homology"/>
<dbReference type="PANTHER" id="PTHR22420">
    <property type="entry name" value="PROTEIN FAM81A"/>
    <property type="match status" value="1"/>
</dbReference>
<dbReference type="PANTHER" id="PTHR22420:SF5">
    <property type="entry name" value="PROTEIN FAM81B"/>
    <property type="match status" value="1"/>
</dbReference>
<evidence type="ECO:0000256" key="3">
    <source>
        <dbReference type="SAM" id="Coils"/>
    </source>
</evidence>
<name>A0A6J2UKF0_CHACN</name>
<keyword evidence="1 3" id="KW-0175">Coiled coil</keyword>
<gene>
    <name evidence="6" type="primary">fam81b</name>
</gene>
<evidence type="ECO:0000313" key="6">
    <source>
        <dbReference type="RefSeq" id="XP_030620533.1"/>
    </source>
</evidence>